<dbReference type="Proteomes" id="UP000011509">
    <property type="component" value="Unassembled WGS sequence"/>
</dbReference>
<name>M0EE12_9EURY</name>
<evidence type="ECO:0000256" key="1">
    <source>
        <dbReference type="SAM" id="Phobius"/>
    </source>
</evidence>
<keyword evidence="1" id="KW-0472">Membrane</keyword>
<keyword evidence="1" id="KW-0812">Transmembrane</keyword>
<protein>
    <recommendedName>
        <fullName evidence="4">Zinc/iron permease</fullName>
    </recommendedName>
</protein>
<accession>M0EE12</accession>
<organism evidence="2 3">
    <name type="scientific">Halorubrum coriense DSM 10284</name>
    <dbReference type="NCBI Taxonomy" id="1227466"/>
    <lineage>
        <taxon>Archaea</taxon>
        <taxon>Methanobacteriati</taxon>
        <taxon>Methanobacteriota</taxon>
        <taxon>Stenosarchaea group</taxon>
        <taxon>Halobacteria</taxon>
        <taxon>Halobacteriales</taxon>
        <taxon>Haloferacaceae</taxon>
        <taxon>Halorubrum</taxon>
    </lineage>
</organism>
<feature type="transmembrane region" description="Helical" evidence="1">
    <location>
        <begin position="12"/>
        <end position="28"/>
    </location>
</feature>
<dbReference type="AlphaFoldDB" id="M0EE12"/>
<dbReference type="PATRIC" id="fig|1227466.3.peg.2558"/>
<comment type="caution">
    <text evidence="2">The sequence shown here is derived from an EMBL/GenBank/DDBJ whole genome shotgun (WGS) entry which is preliminary data.</text>
</comment>
<feature type="transmembrane region" description="Helical" evidence="1">
    <location>
        <begin position="40"/>
        <end position="56"/>
    </location>
</feature>
<evidence type="ECO:0000313" key="3">
    <source>
        <dbReference type="Proteomes" id="UP000011509"/>
    </source>
</evidence>
<evidence type="ECO:0008006" key="4">
    <source>
        <dbReference type="Google" id="ProtNLM"/>
    </source>
</evidence>
<evidence type="ECO:0000313" key="2">
    <source>
        <dbReference type="EMBL" id="ELZ45122.1"/>
    </source>
</evidence>
<sequence length="57" mass="6026">MGIFALQGGEDVNGLFAFVSGGIILNVIKEELPNPQQGRFLFFLGGAVAYTIVVALI</sequence>
<dbReference type="RefSeq" id="WP_006114086.1">
    <property type="nucleotide sequence ID" value="NZ_AOJL01000054.1"/>
</dbReference>
<reference evidence="2 3" key="1">
    <citation type="journal article" date="2014" name="PLoS Genet.">
        <title>Phylogenetically driven sequencing of extremely halophilic archaea reveals strategies for static and dynamic osmo-response.</title>
        <authorList>
            <person name="Becker E.A."/>
            <person name="Seitzer P.M."/>
            <person name="Tritt A."/>
            <person name="Larsen D."/>
            <person name="Krusor M."/>
            <person name="Yao A.I."/>
            <person name="Wu D."/>
            <person name="Madern D."/>
            <person name="Eisen J.A."/>
            <person name="Darling A.E."/>
            <person name="Facciotti M.T."/>
        </authorList>
    </citation>
    <scope>NUCLEOTIDE SEQUENCE [LARGE SCALE GENOMIC DNA]</scope>
    <source>
        <strain evidence="2 3">DSM 10284</strain>
    </source>
</reference>
<dbReference type="EMBL" id="AOJL01000054">
    <property type="protein sequence ID" value="ELZ45122.1"/>
    <property type="molecule type" value="Genomic_DNA"/>
</dbReference>
<keyword evidence="1" id="KW-1133">Transmembrane helix</keyword>
<gene>
    <name evidence="2" type="ORF">C464_12785</name>
</gene>
<dbReference type="OrthoDB" id="306050at2157"/>
<proteinExistence type="predicted"/>
<keyword evidence="3" id="KW-1185">Reference proteome</keyword>